<reference evidence="2 3" key="1">
    <citation type="submission" date="2014-04" db="EMBL/GenBank/DDBJ databases">
        <title>Evolutionary Origins and Diversification of the Mycorrhizal Mutualists.</title>
        <authorList>
            <consortium name="DOE Joint Genome Institute"/>
            <consortium name="Mycorrhizal Genomics Consortium"/>
            <person name="Kohler A."/>
            <person name="Kuo A."/>
            <person name="Nagy L.G."/>
            <person name="Floudas D."/>
            <person name="Copeland A."/>
            <person name="Barry K.W."/>
            <person name="Cichocki N."/>
            <person name="Veneault-Fourrey C."/>
            <person name="LaButti K."/>
            <person name="Lindquist E.A."/>
            <person name="Lipzen A."/>
            <person name="Lundell T."/>
            <person name="Morin E."/>
            <person name="Murat C."/>
            <person name="Riley R."/>
            <person name="Ohm R."/>
            <person name="Sun H."/>
            <person name="Tunlid A."/>
            <person name="Henrissat B."/>
            <person name="Grigoriev I.V."/>
            <person name="Hibbett D.S."/>
            <person name="Martin F."/>
        </authorList>
    </citation>
    <scope>NUCLEOTIDE SEQUENCE [LARGE SCALE GENOMIC DNA]</scope>
    <source>
        <strain evidence="2 3">FD-317 M1</strain>
    </source>
</reference>
<dbReference type="AlphaFoldDB" id="A0A0D0CAV5"/>
<gene>
    <name evidence="2" type="ORF">GYMLUDRAFT_60133</name>
</gene>
<feature type="region of interest" description="Disordered" evidence="1">
    <location>
        <begin position="144"/>
        <end position="175"/>
    </location>
</feature>
<dbReference type="EMBL" id="KN834779">
    <property type="protein sequence ID" value="KIK59594.1"/>
    <property type="molecule type" value="Genomic_DNA"/>
</dbReference>
<accession>A0A0D0CAV5</accession>
<feature type="region of interest" description="Disordered" evidence="1">
    <location>
        <begin position="181"/>
        <end position="200"/>
    </location>
</feature>
<evidence type="ECO:0000313" key="3">
    <source>
        <dbReference type="Proteomes" id="UP000053593"/>
    </source>
</evidence>
<dbReference type="HOGENOM" id="CLU_1053929_0_0_1"/>
<name>A0A0D0CAV5_9AGAR</name>
<organism evidence="2 3">
    <name type="scientific">Collybiopsis luxurians FD-317 M1</name>
    <dbReference type="NCBI Taxonomy" id="944289"/>
    <lineage>
        <taxon>Eukaryota</taxon>
        <taxon>Fungi</taxon>
        <taxon>Dikarya</taxon>
        <taxon>Basidiomycota</taxon>
        <taxon>Agaricomycotina</taxon>
        <taxon>Agaricomycetes</taxon>
        <taxon>Agaricomycetidae</taxon>
        <taxon>Agaricales</taxon>
        <taxon>Marasmiineae</taxon>
        <taxon>Omphalotaceae</taxon>
        <taxon>Collybiopsis</taxon>
        <taxon>Collybiopsis luxurians</taxon>
    </lineage>
</organism>
<evidence type="ECO:0000313" key="2">
    <source>
        <dbReference type="EMBL" id="KIK59594.1"/>
    </source>
</evidence>
<proteinExistence type="predicted"/>
<dbReference type="OrthoDB" id="3226250at2759"/>
<protein>
    <submittedName>
        <fullName evidence="2">Unplaced genomic scaffold GYMLUscaffold_31, whole genome shotgun sequence</fullName>
    </submittedName>
</protein>
<dbReference type="Proteomes" id="UP000053593">
    <property type="component" value="Unassembled WGS sequence"/>
</dbReference>
<feature type="compositionally biased region" description="Acidic residues" evidence="1">
    <location>
        <begin position="191"/>
        <end position="200"/>
    </location>
</feature>
<evidence type="ECO:0000256" key="1">
    <source>
        <dbReference type="SAM" id="MobiDB-lite"/>
    </source>
</evidence>
<sequence length="264" mass="30890">MRAMIARYKHVAVNYRTIELDLDNDPGESTLPRRPRHVTKSEAYGIMATHAEWFLAQQLVTHHRKHIYVNLKLWHDFCIKAKKIRKRKNWDWGEPYAPKGKKQLSHQLQSPEELVDNKYIDLSRFGSVHGGWEKRIEKHINVEFPAPGESDHSEGFGADQDLNEDEDDHGRPEYESDMDFLAEDPALPPDSDSDSDFDPEEDEWLLKVLPQWSDAPIEWFPGQVEWHCPQDDCDFKLNFTDIRPSTAISEDELIFLREEARDLL</sequence>
<keyword evidence="3" id="KW-1185">Reference proteome</keyword>